<dbReference type="Proteomes" id="UP000309788">
    <property type="component" value="Unassembled WGS sequence"/>
</dbReference>
<protein>
    <submittedName>
        <fullName evidence="1">Uncharacterized protein</fullName>
    </submittedName>
</protein>
<dbReference type="RefSeq" id="WP_138282332.1">
    <property type="nucleotide sequence ID" value="NZ_BMGE01000003.1"/>
</dbReference>
<reference evidence="1 2" key="1">
    <citation type="submission" date="2019-05" db="EMBL/GenBank/DDBJ databases">
        <authorList>
            <person name="Qu J.-H."/>
        </authorList>
    </citation>
    <scope>NUCLEOTIDE SEQUENCE [LARGE SCALE GENOMIC DNA]</scope>
    <source>
        <strain evidence="1 2">Z12</strain>
    </source>
</reference>
<accession>A0A5R9KBL0</accession>
<comment type="caution">
    <text evidence="1">The sequence shown here is derived from an EMBL/GenBank/DDBJ whole genome shotgun (WGS) entry which is preliminary data.</text>
</comment>
<keyword evidence="2" id="KW-1185">Reference proteome</keyword>
<name>A0A5R9KBL0_9BACT</name>
<evidence type="ECO:0000313" key="1">
    <source>
        <dbReference type="EMBL" id="TLU92223.1"/>
    </source>
</evidence>
<sequence length="121" mass="13279">MSETIQRKISVKLATPHGADFTMHILPAMAGSLQADSHPAVAKLAEQSTGAADQAKYVLEQLIARDEDFTRWLESSPENSILFVNDPVSAIRQALPDLPANLYEQWSHLSQHAAAVENQVM</sequence>
<organism evidence="1 2">
    <name type="scientific">Dyadobacter sediminis</name>
    <dbReference type="NCBI Taxonomy" id="1493691"/>
    <lineage>
        <taxon>Bacteria</taxon>
        <taxon>Pseudomonadati</taxon>
        <taxon>Bacteroidota</taxon>
        <taxon>Cytophagia</taxon>
        <taxon>Cytophagales</taxon>
        <taxon>Spirosomataceae</taxon>
        <taxon>Dyadobacter</taxon>
    </lineage>
</organism>
<evidence type="ECO:0000313" key="2">
    <source>
        <dbReference type="Proteomes" id="UP000309788"/>
    </source>
</evidence>
<dbReference type="EMBL" id="VCEI01000025">
    <property type="protein sequence ID" value="TLU92223.1"/>
    <property type="molecule type" value="Genomic_DNA"/>
</dbReference>
<gene>
    <name evidence="1" type="ORF">FEM55_15900</name>
</gene>
<proteinExistence type="predicted"/>
<dbReference type="AlphaFoldDB" id="A0A5R9KBL0"/>